<keyword evidence="7 16" id="KW-0547">Nucleotide-binding</keyword>
<dbReference type="Proteomes" id="UP000029925">
    <property type="component" value="Unassembled WGS sequence"/>
</dbReference>
<evidence type="ECO:0000256" key="6">
    <source>
        <dbReference type="ARBA" id="ARBA00022519"/>
    </source>
</evidence>
<evidence type="ECO:0000256" key="9">
    <source>
        <dbReference type="ARBA" id="ARBA00022840"/>
    </source>
</evidence>
<dbReference type="RefSeq" id="WP_034326861.1">
    <property type="nucleotide sequence ID" value="NZ_CAJTQN010000005.1"/>
</dbReference>
<dbReference type="InterPro" id="IPR038376">
    <property type="entry name" value="ATP_synth_asu_C_sf"/>
</dbReference>
<dbReference type="PATRIC" id="fig|76936.10.peg.516"/>
<evidence type="ECO:0000256" key="15">
    <source>
        <dbReference type="ARBA" id="ARBA00026013"/>
    </source>
</evidence>
<evidence type="ECO:0000259" key="18">
    <source>
        <dbReference type="Pfam" id="PF00306"/>
    </source>
</evidence>
<dbReference type="CDD" id="cd01132">
    <property type="entry name" value="F1-ATPase_alpha_CD"/>
    <property type="match status" value="1"/>
</dbReference>
<dbReference type="EMBL" id="JRPF02000001">
    <property type="protein sequence ID" value="TLD79474.1"/>
    <property type="molecule type" value="Genomic_DNA"/>
</dbReference>
<dbReference type="HAMAP" id="MF_01346">
    <property type="entry name" value="ATP_synth_alpha_bact"/>
    <property type="match status" value="1"/>
</dbReference>
<keyword evidence="13 16" id="KW-0139">CF(1)</keyword>
<feature type="domain" description="ATPase F1/V1/A1 complex alpha/beta subunit N-terminal" evidence="19">
    <location>
        <begin position="28"/>
        <end position="93"/>
    </location>
</feature>
<dbReference type="InterPro" id="IPR023366">
    <property type="entry name" value="ATP_synth_asu-like_sf"/>
</dbReference>
<dbReference type="PANTHER" id="PTHR48082">
    <property type="entry name" value="ATP SYNTHASE SUBUNIT ALPHA, MITOCHONDRIAL"/>
    <property type="match status" value="1"/>
</dbReference>
<dbReference type="PROSITE" id="PS00152">
    <property type="entry name" value="ATPASE_ALPHA_BETA"/>
    <property type="match status" value="1"/>
</dbReference>
<comment type="subcellular location">
    <subcellularLocation>
        <location evidence="16">Cell membrane</location>
        <topology evidence="16">Peripheral membrane protein</topology>
    </subcellularLocation>
    <subcellularLocation>
        <location evidence="2">Membrane</location>
        <topology evidence="2">Peripheral membrane protein</topology>
    </subcellularLocation>
</comment>
<keyword evidence="14 16" id="KW-0066">ATP synthesis</keyword>
<dbReference type="OrthoDB" id="9803053at2"/>
<dbReference type="InterPro" id="IPR033732">
    <property type="entry name" value="ATP_synth_F1_a_nt-bd_dom"/>
</dbReference>
<dbReference type="InterPro" id="IPR005294">
    <property type="entry name" value="ATP_synth_F1_asu"/>
</dbReference>
<reference evidence="20" key="2">
    <citation type="submission" date="2015-11" db="EMBL/GenBank/DDBJ databases">
        <authorList>
            <person name="Zhang Y."/>
            <person name="Guo Z."/>
        </authorList>
    </citation>
    <scope>NUCLEOTIDE SEQUENCE</scope>
    <source>
        <strain evidence="20">1</strain>
    </source>
</reference>
<evidence type="ECO:0000259" key="17">
    <source>
        <dbReference type="Pfam" id="PF00006"/>
    </source>
</evidence>
<evidence type="ECO:0000256" key="1">
    <source>
        <dbReference type="ARBA" id="ARBA00003784"/>
    </source>
</evidence>
<feature type="binding site" evidence="16">
    <location>
        <begin position="171"/>
        <end position="178"/>
    </location>
    <ligand>
        <name>ATP</name>
        <dbReference type="ChEBI" id="CHEBI:30616"/>
    </ligand>
</feature>
<comment type="catalytic activity">
    <reaction evidence="16">
        <text>ATP + H2O + 4 H(+)(in) = ADP + phosphate + 5 H(+)(out)</text>
        <dbReference type="Rhea" id="RHEA:57720"/>
        <dbReference type="ChEBI" id="CHEBI:15377"/>
        <dbReference type="ChEBI" id="CHEBI:15378"/>
        <dbReference type="ChEBI" id="CHEBI:30616"/>
        <dbReference type="ChEBI" id="CHEBI:43474"/>
        <dbReference type="ChEBI" id="CHEBI:456216"/>
        <dbReference type="EC" id="7.1.2.2"/>
    </reaction>
</comment>
<dbReference type="NCBIfam" id="TIGR00962">
    <property type="entry name" value="atpA"/>
    <property type="match status" value="1"/>
</dbReference>
<protein>
    <recommendedName>
        <fullName evidence="16">ATP synthase subunit alpha</fullName>
        <ecNumber evidence="16">7.1.2.2</ecNumber>
    </recommendedName>
    <alternativeName>
        <fullName evidence="16">ATP synthase F1 sector subunit alpha</fullName>
    </alternativeName>
    <alternativeName>
        <fullName evidence="16">F-ATPase subunit alpha</fullName>
    </alternativeName>
</protein>
<keyword evidence="12 16" id="KW-0472">Membrane</keyword>
<evidence type="ECO:0000256" key="3">
    <source>
        <dbReference type="ARBA" id="ARBA00008936"/>
    </source>
</evidence>
<dbReference type="InterPro" id="IPR000194">
    <property type="entry name" value="ATPase_F1/V1/A1_a/bsu_nucl-bd"/>
</dbReference>
<dbReference type="Pfam" id="PF02874">
    <property type="entry name" value="ATP-synt_ab_N"/>
    <property type="match status" value="1"/>
</dbReference>
<reference evidence="23" key="3">
    <citation type="submission" date="2015-11" db="EMBL/GenBank/DDBJ databases">
        <authorList>
            <person name="Anvar S.Y."/>
        </authorList>
    </citation>
    <scope>NUCLEOTIDE SEQUENCE [LARGE SCALE GENOMIC DNA]</scope>
</reference>
<dbReference type="GO" id="GO:0016787">
    <property type="term" value="F:hydrolase activity"/>
    <property type="evidence" value="ECO:0007669"/>
    <property type="project" value="UniProtKB-KW"/>
</dbReference>
<dbReference type="Pfam" id="PF00306">
    <property type="entry name" value="ATP-synt_ab_C"/>
    <property type="match status" value="1"/>
</dbReference>
<dbReference type="InterPro" id="IPR036121">
    <property type="entry name" value="ATPase_F1/V1/A1_a/bsu_N_sf"/>
</dbReference>
<evidence type="ECO:0000313" key="23">
    <source>
        <dbReference type="Proteomes" id="UP000064525"/>
    </source>
</evidence>
<dbReference type="InterPro" id="IPR020003">
    <property type="entry name" value="ATPase_a/bsu_AS"/>
</dbReference>
<keyword evidence="11 16" id="KW-0406">Ion transport</keyword>
<evidence type="ECO:0000256" key="14">
    <source>
        <dbReference type="ARBA" id="ARBA00023310"/>
    </source>
</evidence>
<evidence type="ECO:0000256" key="11">
    <source>
        <dbReference type="ARBA" id="ARBA00023065"/>
    </source>
</evidence>
<comment type="subunit">
    <text evidence="15">F-type ATPases have 2 components, CF(1) - the catalytic core - and CF(0) - the membrane proton channel. CF(1) has five subunits: alpha(3), beta(3), gamma(1), delta(1), epsilon(1). CF(0) has four main subunits: a(1), b(1), b'(1) and c(9-12).</text>
</comment>
<keyword evidence="5 16" id="KW-1003">Cell membrane</keyword>
<keyword evidence="22" id="KW-1185">Reference proteome</keyword>
<evidence type="ECO:0000256" key="13">
    <source>
        <dbReference type="ARBA" id="ARBA00023196"/>
    </source>
</evidence>
<dbReference type="SUPFAM" id="SSF50615">
    <property type="entry name" value="N-terminal domain of alpha and beta subunits of F1 ATP synthase"/>
    <property type="match status" value="1"/>
</dbReference>
<dbReference type="STRING" id="76936.BN2458_PEG0529"/>
<keyword evidence="6" id="KW-0997">Cell inner membrane</keyword>
<feature type="site" description="Required for activity" evidence="16">
    <location>
        <position position="364"/>
    </location>
</feature>
<dbReference type="InterPro" id="IPR000793">
    <property type="entry name" value="ATP_synth_asu_C"/>
</dbReference>
<evidence type="ECO:0000256" key="7">
    <source>
        <dbReference type="ARBA" id="ARBA00022741"/>
    </source>
</evidence>
<dbReference type="Proteomes" id="UP000064525">
    <property type="component" value="Chromosome I"/>
</dbReference>
<dbReference type="EMBL" id="LN907858">
    <property type="protein sequence ID" value="CUU39415.1"/>
    <property type="molecule type" value="Genomic_DNA"/>
</dbReference>
<dbReference type="GO" id="GO:0005886">
    <property type="term" value="C:plasma membrane"/>
    <property type="evidence" value="ECO:0007669"/>
    <property type="project" value="UniProtKB-SubCell"/>
</dbReference>
<dbReference type="CDD" id="cd18116">
    <property type="entry name" value="ATP-synt_F1_alpha_N"/>
    <property type="match status" value="1"/>
</dbReference>
<dbReference type="NCBIfam" id="NF009884">
    <property type="entry name" value="PRK13343.1"/>
    <property type="match status" value="1"/>
</dbReference>
<keyword evidence="9 16" id="KW-0067">ATP-binding</keyword>
<dbReference type="FunFam" id="2.40.30.20:FF:000001">
    <property type="entry name" value="ATP synthase subunit alpha"/>
    <property type="match status" value="1"/>
</dbReference>
<dbReference type="SUPFAM" id="SSF47917">
    <property type="entry name" value="C-terminal domain of alpha and beta subunits of F1 ATP synthase"/>
    <property type="match status" value="1"/>
</dbReference>
<evidence type="ECO:0000256" key="8">
    <source>
        <dbReference type="ARBA" id="ARBA00022781"/>
    </source>
</evidence>
<gene>
    <name evidence="16 21" type="primary">atpA</name>
    <name evidence="20" type="ORF">BN2458_PEG0529</name>
    <name evidence="21" type="ORF">LS75_000600</name>
</gene>
<dbReference type="PIRSF" id="PIRSF039088">
    <property type="entry name" value="F_ATPase_subunit_alpha"/>
    <property type="match status" value="1"/>
</dbReference>
<feature type="domain" description="ATP synthase alpha subunit C-terminal" evidence="18">
    <location>
        <begin position="373"/>
        <end position="498"/>
    </location>
</feature>
<evidence type="ECO:0000256" key="12">
    <source>
        <dbReference type="ARBA" id="ARBA00023136"/>
    </source>
</evidence>
<dbReference type="AlphaFoldDB" id="A0A099UHA0"/>
<evidence type="ECO:0000259" key="19">
    <source>
        <dbReference type="Pfam" id="PF02874"/>
    </source>
</evidence>
<reference evidence="21 22" key="1">
    <citation type="journal article" date="2014" name="Genome Announc.">
        <title>Draft genome sequences of eight enterohepatic helicobacter species isolated from both laboratory and wild rodents.</title>
        <authorList>
            <person name="Sheh A."/>
            <person name="Shen Z."/>
            <person name="Fox J.G."/>
        </authorList>
    </citation>
    <scope>NUCLEOTIDE SEQUENCE [LARGE SCALE GENOMIC DNA]</scope>
    <source>
        <strain evidence="21 22">MIT 98-6810</strain>
    </source>
</reference>
<accession>A0A099UHA0</accession>
<evidence type="ECO:0000313" key="21">
    <source>
        <dbReference type="EMBL" id="TLD79474.1"/>
    </source>
</evidence>
<dbReference type="InterPro" id="IPR027417">
    <property type="entry name" value="P-loop_NTPase"/>
</dbReference>
<dbReference type="GeneID" id="78150830"/>
<dbReference type="Pfam" id="PF00006">
    <property type="entry name" value="ATP-synt_ab"/>
    <property type="match status" value="1"/>
</dbReference>
<evidence type="ECO:0000256" key="10">
    <source>
        <dbReference type="ARBA" id="ARBA00022967"/>
    </source>
</evidence>
<dbReference type="GO" id="GO:0046933">
    <property type="term" value="F:proton-transporting ATP synthase activity, rotational mechanism"/>
    <property type="evidence" value="ECO:0007669"/>
    <property type="project" value="UniProtKB-UniRule"/>
</dbReference>
<evidence type="ECO:0000256" key="5">
    <source>
        <dbReference type="ARBA" id="ARBA00022475"/>
    </source>
</evidence>
<dbReference type="Gene3D" id="2.40.30.20">
    <property type="match status" value="1"/>
</dbReference>
<evidence type="ECO:0000313" key="20">
    <source>
        <dbReference type="EMBL" id="CUU39415.1"/>
    </source>
</evidence>
<evidence type="ECO:0000256" key="4">
    <source>
        <dbReference type="ARBA" id="ARBA00022448"/>
    </source>
</evidence>
<keyword evidence="20" id="KW-0378">Hydrolase</keyword>
<proteinExistence type="inferred from homology"/>
<organism evidence="20 23">
    <name type="scientific">Helicobacter typhlonius</name>
    <dbReference type="NCBI Taxonomy" id="76936"/>
    <lineage>
        <taxon>Bacteria</taxon>
        <taxon>Pseudomonadati</taxon>
        <taxon>Campylobacterota</taxon>
        <taxon>Epsilonproteobacteria</taxon>
        <taxon>Campylobacterales</taxon>
        <taxon>Helicobacteraceae</taxon>
        <taxon>Helicobacter</taxon>
    </lineage>
</organism>
<dbReference type="Gene3D" id="1.20.150.20">
    <property type="entry name" value="ATP synthase alpha/beta chain, C-terminal domain"/>
    <property type="match status" value="1"/>
</dbReference>
<comment type="function">
    <text evidence="1 16">Produces ATP from ADP in the presence of a proton gradient across the membrane. The alpha chain is a regulatory subunit.</text>
</comment>
<evidence type="ECO:0000256" key="2">
    <source>
        <dbReference type="ARBA" id="ARBA00004170"/>
    </source>
</evidence>
<evidence type="ECO:0000256" key="16">
    <source>
        <dbReference type="HAMAP-Rule" id="MF_01346"/>
    </source>
</evidence>
<comment type="similarity">
    <text evidence="3 16">Belongs to the ATPase alpha/beta chains family.</text>
</comment>
<dbReference type="GO" id="GO:0045259">
    <property type="term" value="C:proton-transporting ATP synthase complex"/>
    <property type="evidence" value="ECO:0007669"/>
    <property type="project" value="UniProtKB-KW"/>
</dbReference>
<dbReference type="Gene3D" id="3.40.50.300">
    <property type="entry name" value="P-loop containing nucleotide triphosphate hydrolases"/>
    <property type="match status" value="1"/>
</dbReference>
<dbReference type="SUPFAM" id="SSF52540">
    <property type="entry name" value="P-loop containing nucleoside triphosphate hydrolases"/>
    <property type="match status" value="1"/>
</dbReference>
<feature type="domain" description="ATPase F1/V1/A1 complex alpha/beta subunit nucleotide-binding" evidence="17">
    <location>
        <begin position="151"/>
        <end position="366"/>
    </location>
</feature>
<dbReference type="EC" id="7.1.2.2" evidence="16"/>
<dbReference type="FunFam" id="1.20.150.20:FF:000001">
    <property type="entry name" value="ATP synthase subunit alpha"/>
    <property type="match status" value="1"/>
</dbReference>
<keyword evidence="10 16" id="KW-1278">Translocase</keyword>
<dbReference type="KEGG" id="hty:BN2458_PEG0529"/>
<dbReference type="FunFam" id="3.40.50.300:FF:000002">
    <property type="entry name" value="ATP synthase subunit alpha"/>
    <property type="match status" value="1"/>
</dbReference>
<evidence type="ECO:0000313" key="22">
    <source>
        <dbReference type="Proteomes" id="UP000029925"/>
    </source>
</evidence>
<keyword evidence="8 16" id="KW-0375">Hydrogen ion transport</keyword>
<dbReference type="PANTHER" id="PTHR48082:SF2">
    <property type="entry name" value="ATP SYNTHASE SUBUNIT ALPHA, MITOCHONDRIAL"/>
    <property type="match status" value="1"/>
</dbReference>
<dbReference type="CDD" id="cd18113">
    <property type="entry name" value="ATP-synt_F1_alpha_C"/>
    <property type="match status" value="1"/>
</dbReference>
<keyword evidence="4 16" id="KW-0813">Transport</keyword>
<name>A0A099UHA0_9HELI</name>
<dbReference type="InterPro" id="IPR004100">
    <property type="entry name" value="ATPase_F1/V1/A1_a/bsu_N"/>
</dbReference>
<dbReference type="GO" id="GO:0005524">
    <property type="term" value="F:ATP binding"/>
    <property type="evidence" value="ECO:0007669"/>
    <property type="project" value="UniProtKB-UniRule"/>
</dbReference>
<dbReference type="GO" id="GO:0043531">
    <property type="term" value="F:ADP binding"/>
    <property type="evidence" value="ECO:0007669"/>
    <property type="project" value="TreeGrafter"/>
</dbReference>
<sequence>MTTKIKSEEISSIIKERIDSFNINIDISETGKVIAYADGVAKVYGLNNVMYYEMVEFDTGDTGIAFNLEESSVGVVVLGSGRTIKEGTSVKRLKKLMKVPVGDAVVGRVINTLGEPLDGKGAIEASEFRFIEEKAPGIMARKSVHQPLQTGLKAIDALVPIGRGQRELIIGDRQTGKTTVAVDTIINQKGQDVICIYVAVGQKESTVAHVVRSLEEYGAMDYTVVVNAPASFSAAMQFLAPYTGVTIGEYFRDNARHALIIYDDLSKHAVAYREMSLILRRPPGREAFPGDVFYLHSRLLERAAKLSDELGAGSLTALPIIETQAGDVAAYIPTNVISITDGQIFLETDLFNSGIRPAINVGLSVSRVGGAAQIKATKQVAGTLRLDLAQYRELQAFSQFASDLDETSRKQLERGQRMVEILKQPPYSPLAIEKQVIIIYAGANGLLDDIPANKVVAFEADLYPFLEAKYPKILENISAKKALDKDIEAELNKALEEFKINFGA</sequence>